<dbReference type="InterPro" id="IPR012337">
    <property type="entry name" value="RNaseH-like_sf"/>
</dbReference>
<dbReference type="InterPro" id="IPR013520">
    <property type="entry name" value="Ribonucl_H"/>
</dbReference>
<evidence type="ECO:0000313" key="2">
    <source>
        <dbReference type="EMBL" id="KKN23950.1"/>
    </source>
</evidence>
<evidence type="ECO:0000259" key="1">
    <source>
        <dbReference type="SMART" id="SM00479"/>
    </source>
</evidence>
<dbReference type="SMART" id="SM00479">
    <property type="entry name" value="EXOIII"/>
    <property type="match status" value="1"/>
</dbReference>
<dbReference type="AlphaFoldDB" id="A0A0F9NWQ7"/>
<dbReference type="InterPro" id="IPR036397">
    <property type="entry name" value="RNaseH_sf"/>
</dbReference>
<accession>A0A0F9NWQ7</accession>
<gene>
    <name evidence="2" type="ORF">LCGC14_0899800</name>
</gene>
<reference evidence="2" key="1">
    <citation type="journal article" date="2015" name="Nature">
        <title>Complex archaea that bridge the gap between prokaryotes and eukaryotes.</title>
        <authorList>
            <person name="Spang A."/>
            <person name="Saw J.H."/>
            <person name="Jorgensen S.L."/>
            <person name="Zaremba-Niedzwiedzka K."/>
            <person name="Martijn J."/>
            <person name="Lind A.E."/>
            <person name="van Eijk R."/>
            <person name="Schleper C."/>
            <person name="Guy L."/>
            <person name="Ettema T.J."/>
        </authorList>
    </citation>
    <scope>NUCLEOTIDE SEQUENCE</scope>
</reference>
<dbReference type="Pfam" id="PF00929">
    <property type="entry name" value="RNase_T"/>
    <property type="match status" value="1"/>
</dbReference>
<sequence>MPVTLDDFMKGELIVVVDIETTGFSHQKDCIVEIGVCELDLNSGECSELFNKLIRETHFSTHHRNAWIFKNTNLRYEDILGAKSLNVYKKELQRIFNIYPATAFNKRFDFNFLQNRGFIIKELPCPMIIATDILKLPPRKAGTLYKWPNVEETWKYLFPDKKYCEKHRSYDDVFHEALIIFELYKQNKWKPIIENY</sequence>
<organism evidence="2">
    <name type="scientific">marine sediment metagenome</name>
    <dbReference type="NCBI Taxonomy" id="412755"/>
    <lineage>
        <taxon>unclassified sequences</taxon>
        <taxon>metagenomes</taxon>
        <taxon>ecological metagenomes</taxon>
    </lineage>
</organism>
<feature type="domain" description="Exonuclease" evidence="1">
    <location>
        <begin position="13"/>
        <end position="190"/>
    </location>
</feature>
<dbReference type="GO" id="GO:0003676">
    <property type="term" value="F:nucleic acid binding"/>
    <property type="evidence" value="ECO:0007669"/>
    <property type="project" value="InterPro"/>
</dbReference>
<protein>
    <recommendedName>
        <fullName evidence="1">Exonuclease domain-containing protein</fullName>
    </recommendedName>
</protein>
<dbReference type="SUPFAM" id="SSF53098">
    <property type="entry name" value="Ribonuclease H-like"/>
    <property type="match status" value="1"/>
</dbReference>
<dbReference type="EMBL" id="LAZR01002924">
    <property type="protein sequence ID" value="KKN23950.1"/>
    <property type="molecule type" value="Genomic_DNA"/>
</dbReference>
<name>A0A0F9NWQ7_9ZZZZ</name>
<dbReference type="Gene3D" id="3.30.420.10">
    <property type="entry name" value="Ribonuclease H-like superfamily/Ribonuclease H"/>
    <property type="match status" value="1"/>
</dbReference>
<proteinExistence type="predicted"/>
<comment type="caution">
    <text evidence="2">The sequence shown here is derived from an EMBL/GenBank/DDBJ whole genome shotgun (WGS) entry which is preliminary data.</text>
</comment>